<dbReference type="AlphaFoldDB" id="A0A8J2FTM1"/>
<protein>
    <submittedName>
        <fullName evidence="1">Kynurenine formamidase</fullName>
        <ecNumber evidence="1">3.5.1.9</ecNumber>
    </submittedName>
</protein>
<sequence>MKHKALIFSTWVSLGTFLLPVCGQAQSIIDLTYPFDRRTIYWPTEQGFRFWYKRFGLTNRGYFYAAGEFCAPEHGGTHMDAPLHFSRSGATADQVPLKACIGPACVVDFSNRSAKNPDATLQVSDIRRYESRYGRIPDGAIVVARSGWGKFWGNRRKYLGSDRPGDITHLHFPGFSVEAVRFLLRERQVAALAIDTASMDPGNALEFPVHRLWLGAGRPGFENLAHAELLPPRGATLYCAPMKIGGGTGAPARIFAVVP</sequence>
<reference evidence="1" key="1">
    <citation type="submission" date="2021-02" db="EMBL/GenBank/DDBJ databases">
        <authorList>
            <person name="Cremers G."/>
            <person name="Picone N."/>
        </authorList>
    </citation>
    <scope>NUCLEOTIDE SEQUENCE</scope>
    <source>
        <strain evidence="1">PQ17</strain>
    </source>
</reference>
<proteinExistence type="predicted"/>
<dbReference type="PANTHER" id="PTHR31118">
    <property type="entry name" value="CYCLASE-LIKE PROTEIN 2"/>
    <property type="match status" value="1"/>
</dbReference>
<evidence type="ECO:0000313" key="1">
    <source>
        <dbReference type="EMBL" id="CAF0705348.1"/>
    </source>
</evidence>
<comment type="caution">
    <text evidence="1">The sequence shown here is derived from an EMBL/GenBank/DDBJ whole genome shotgun (WGS) entry which is preliminary data.</text>
</comment>
<dbReference type="InterPro" id="IPR037175">
    <property type="entry name" value="KFase_sf"/>
</dbReference>
<dbReference type="EMBL" id="CAJNOB010000071">
    <property type="protein sequence ID" value="CAF0705348.1"/>
    <property type="molecule type" value="Genomic_DNA"/>
</dbReference>
<dbReference type="Gene3D" id="3.50.30.50">
    <property type="entry name" value="Putative cyclase"/>
    <property type="match status" value="1"/>
</dbReference>
<dbReference type="InterPro" id="IPR007325">
    <property type="entry name" value="KFase/CYL"/>
</dbReference>
<keyword evidence="2" id="KW-1185">Reference proteome</keyword>
<dbReference type="RefSeq" id="WP_214096521.1">
    <property type="nucleotide sequence ID" value="NZ_CAJNOB010000071.1"/>
</dbReference>
<dbReference type="PANTHER" id="PTHR31118:SF12">
    <property type="entry name" value="CYCLASE-LIKE PROTEIN 2"/>
    <property type="match status" value="1"/>
</dbReference>
<organism evidence="1 2">
    <name type="scientific">Candidatus Methylacidithermus pantelleriae</name>
    <dbReference type="NCBI Taxonomy" id="2744239"/>
    <lineage>
        <taxon>Bacteria</taxon>
        <taxon>Pseudomonadati</taxon>
        <taxon>Verrucomicrobiota</taxon>
        <taxon>Methylacidiphilae</taxon>
        <taxon>Methylacidiphilales</taxon>
        <taxon>Methylacidiphilaceae</taxon>
        <taxon>Candidatus Methylacidithermus</taxon>
    </lineage>
</organism>
<dbReference type="Proteomes" id="UP000663859">
    <property type="component" value="Unassembled WGS sequence"/>
</dbReference>
<dbReference type="GO" id="GO:0019441">
    <property type="term" value="P:L-tryptophan catabolic process to kynurenine"/>
    <property type="evidence" value="ECO:0007669"/>
    <property type="project" value="InterPro"/>
</dbReference>
<accession>A0A8J2FTM1</accession>
<name>A0A8J2FTM1_9BACT</name>
<dbReference type="SUPFAM" id="SSF102198">
    <property type="entry name" value="Putative cyclase"/>
    <property type="match status" value="1"/>
</dbReference>
<keyword evidence="1" id="KW-0378">Hydrolase</keyword>
<evidence type="ECO:0000313" key="2">
    <source>
        <dbReference type="Proteomes" id="UP000663859"/>
    </source>
</evidence>
<gene>
    <name evidence="1" type="primary">kynB</name>
    <name evidence="1" type="ORF">MPNT_90070</name>
</gene>
<dbReference type="EC" id="3.5.1.9" evidence="1"/>
<dbReference type="Pfam" id="PF04199">
    <property type="entry name" value="Cyclase"/>
    <property type="match status" value="1"/>
</dbReference>
<dbReference type="GO" id="GO:0004061">
    <property type="term" value="F:arylformamidase activity"/>
    <property type="evidence" value="ECO:0007669"/>
    <property type="project" value="UniProtKB-EC"/>
</dbReference>